<proteinExistence type="predicted"/>
<dbReference type="OrthoDB" id="7867818at2"/>
<dbReference type="Proteomes" id="UP000199478">
    <property type="component" value="Unassembled WGS sequence"/>
</dbReference>
<protein>
    <recommendedName>
        <fullName evidence="3">N-(5'-phosphoribosyl)anthranilate isomerase</fullName>
    </recommendedName>
</protein>
<evidence type="ECO:0000313" key="2">
    <source>
        <dbReference type="Proteomes" id="UP000199478"/>
    </source>
</evidence>
<sequence>MKHAVIPITPEIWFRHLFSAQAALDGGVVRRKSRDMERIVGRAAFIAEIQRRGYSAVENAGQVVVFCNAEPVRVIVG</sequence>
<accession>A0A1I6FV07</accession>
<gene>
    <name evidence="1" type="ORF">SAMN04488005_0552</name>
</gene>
<dbReference type="RefSeq" id="WP_090196133.1">
    <property type="nucleotide sequence ID" value="NZ_FOYP01000001.1"/>
</dbReference>
<dbReference type="STRING" id="390270.SAMN04488005_0552"/>
<reference evidence="2" key="1">
    <citation type="submission" date="2016-10" db="EMBL/GenBank/DDBJ databases">
        <authorList>
            <person name="Varghese N."/>
            <person name="Submissions S."/>
        </authorList>
    </citation>
    <scope>NUCLEOTIDE SEQUENCE [LARGE SCALE GENOMIC DNA]</scope>
    <source>
        <strain evidence="2">DSM 26879</strain>
    </source>
</reference>
<dbReference type="AlphaFoldDB" id="A0A1I6FV07"/>
<evidence type="ECO:0000313" key="1">
    <source>
        <dbReference type="EMBL" id="SFR33795.1"/>
    </source>
</evidence>
<evidence type="ECO:0008006" key="3">
    <source>
        <dbReference type="Google" id="ProtNLM"/>
    </source>
</evidence>
<dbReference type="EMBL" id="FOYP01000001">
    <property type="protein sequence ID" value="SFR33795.1"/>
    <property type="molecule type" value="Genomic_DNA"/>
</dbReference>
<keyword evidence="2" id="KW-1185">Reference proteome</keyword>
<name>A0A1I6FV07_9RHOB</name>
<organism evidence="1 2">
    <name type="scientific">Yoonia tamlensis</name>
    <dbReference type="NCBI Taxonomy" id="390270"/>
    <lineage>
        <taxon>Bacteria</taxon>
        <taxon>Pseudomonadati</taxon>
        <taxon>Pseudomonadota</taxon>
        <taxon>Alphaproteobacteria</taxon>
        <taxon>Rhodobacterales</taxon>
        <taxon>Paracoccaceae</taxon>
        <taxon>Yoonia</taxon>
    </lineage>
</organism>